<dbReference type="InParanoid" id="A0A068TSX5"/>
<feature type="region of interest" description="Disordered" evidence="1">
    <location>
        <begin position="24"/>
        <end position="52"/>
    </location>
</feature>
<evidence type="ECO:0000313" key="3">
    <source>
        <dbReference type="EMBL" id="CDO99400.1"/>
    </source>
</evidence>
<feature type="chain" id="PRO_5012475111" evidence="2">
    <location>
        <begin position="16"/>
        <end position="93"/>
    </location>
</feature>
<sequence length="93" mass="9286">MVVLAAVIFVHAAAARNIPSTPIATTAKPNETQTENTLNVRTNAAPSPSGAGVKDKKNFITYGGIGGWAGVGYAGLIPTLGGIGGVVLAVLVE</sequence>
<feature type="compositionally biased region" description="Polar residues" evidence="1">
    <location>
        <begin position="24"/>
        <end position="46"/>
    </location>
</feature>
<organism evidence="3 4">
    <name type="scientific">Coffea canephora</name>
    <name type="common">Robusta coffee</name>
    <dbReference type="NCBI Taxonomy" id="49390"/>
    <lineage>
        <taxon>Eukaryota</taxon>
        <taxon>Viridiplantae</taxon>
        <taxon>Streptophyta</taxon>
        <taxon>Embryophyta</taxon>
        <taxon>Tracheophyta</taxon>
        <taxon>Spermatophyta</taxon>
        <taxon>Magnoliopsida</taxon>
        <taxon>eudicotyledons</taxon>
        <taxon>Gunneridae</taxon>
        <taxon>Pentapetalae</taxon>
        <taxon>asterids</taxon>
        <taxon>lamiids</taxon>
        <taxon>Gentianales</taxon>
        <taxon>Rubiaceae</taxon>
        <taxon>Ixoroideae</taxon>
        <taxon>Gardenieae complex</taxon>
        <taxon>Bertiereae - Coffeeae clade</taxon>
        <taxon>Coffeeae</taxon>
        <taxon>Coffea</taxon>
    </lineage>
</organism>
<protein>
    <submittedName>
        <fullName evidence="3">Uncharacterized protein</fullName>
    </submittedName>
</protein>
<proteinExistence type="predicted"/>
<gene>
    <name evidence="3" type="ORF">GSCOC_T00026561001</name>
</gene>
<evidence type="ECO:0000256" key="2">
    <source>
        <dbReference type="SAM" id="SignalP"/>
    </source>
</evidence>
<dbReference type="Gramene" id="CDO99400">
    <property type="protein sequence ID" value="CDO99400"/>
    <property type="gene ID" value="GSCOC_T00026561001"/>
</dbReference>
<keyword evidence="4" id="KW-1185">Reference proteome</keyword>
<dbReference type="Proteomes" id="UP000295252">
    <property type="component" value="Chromosome V"/>
</dbReference>
<dbReference type="PANTHER" id="PTHR34463:SF12">
    <property type="entry name" value="GLYCINE-RICH PROTEIN"/>
    <property type="match status" value="1"/>
</dbReference>
<feature type="signal peptide" evidence="2">
    <location>
        <begin position="1"/>
        <end position="15"/>
    </location>
</feature>
<dbReference type="AlphaFoldDB" id="A0A068TSX5"/>
<evidence type="ECO:0000256" key="1">
    <source>
        <dbReference type="SAM" id="MobiDB-lite"/>
    </source>
</evidence>
<dbReference type="EMBL" id="HG739087">
    <property type="protein sequence ID" value="CDO99400.1"/>
    <property type="molecule type" value="Genomic_DNA"/>
</dbReference>
<evidence type="ECO:0000313" key="4">
    <source>
        <dbReference type="Proteomes" id="UP000295252"/>
    </source>
</evidence>
<name>A0A068TSX5_COFCA</name>
<reference evidence="4" key="1">
    <citation type="journal article" date="2014" name="Science">
        <title>The coffee genome provides insight into the convergent evolution of caffeine biosynthesis.</title>
        <authorList>
            <person name="Denoeud F."/>
            <person name="Carretero-Paulet L."/>
            <person name="Dereeper A."/>
            <person name="Droc G."/>
            <person name="Guyot R."/>
            <person name="Pietrella M."/>
            <person name="Zheng C."/>
            <person name="Alberti A."/>
            <person name="Anthony F."/>
            <person name="Aprea G."/>
            <person name="Aury J.M."/>
            <person name="Bento P."/>
            <person name="Bernard M."/>
            <person name="Bocs S."/>
            <person name="Campa C."/>
            <person name="Cenci A."/>
            <person name="Combes M.C."/>
            <person name="Crouzillat D."/>
            <person name="Da Silva C."/>
            <person name="Daddiego L."/>
            <person name="De Bellis F."/>
            <person name="Dussert S."/>
            <person name="Garsmeur O."/>
            <person name="Gayraud T."/>
            <person name="Guignon V."/>
            <person name="Jahn K."/>
            <person name="Jamilloux V."/>
            <person name="Joet T."/>
            <person name="Labadie K."/>
            <person name="Lan T."/>
            <person name="Leclercq J."/>
            <person name="Lepelley M."/>
            <person name="Leroy T."/>
            <person name="Li L.T."/>
            <person name="Librado P."/>
            <person name="Lopez L."/>
            <person name="Munoz A."/>
            <person name="Noel B."/>
            <person name="Pallavicini A."/>
            <person name="Perrotta G."/>
            <person name="Poncet V."/>
            <person name="Pot D."/>
            <person name="Priyono X."/>
            <person name="Rigoreau M."/>
            <person name="Rouard M."/>
            <person name="Rozas J."/>
            <person name="Tranchant-Dubreuil C."/>
            <person name="VanBuren R."/>
            <person name="Zhang Q."/>
            <person name="Andrade A.C."/>
            <person name="Argout X."/>
            <person name="Bertrand B."/>
            <person name="de Kochko A."/>
            <person name="Graziosi G."/>
            <person name="Henry R.J."/>
            <person name="Jayarama X."/>
            <person name="Ming R."/>
            <person name="Nagai C."/>
            <person name="Rounsley S."/>
            <person name="Sankoff D."/>
            <person name="Giuliano G."/>
            <person name="Albert V.A."/>
            <person name="Wincker P."/>
            <person name="Lashermes P."/>
        </authorList>
    </citation>
    <scope>NUCLEOTIDE SEQUENCE [LARGE SCALE GENOMIC DNA]</scope>
    <source>
        <strain evidence="4">cv. DH200-94</strain>
    </source>
</reference>
<accession>A0A068TSX5</accession>
<keyword evidence="2" id="KW-0732">Signal</keyword>
<dbReference type="PANTHER" id="PTHR34463">
    <property type="entry name" value="GLYCINE-RICH PROTEIN"/>
    <property type="match status" value="1"/>
</dbReference>